<dbReference type="InterPro" id="IPR013151">
    <property type="entry name" value="Immunoglobulin_dom"/>
</dbReference>
<organism evidence="2 3">
    <name type="scientific">Nephila pilipes</name>
    <name type="common">Giant wood spider</name>
    <name type="synonym">Nephila maculata</name>
    <dbReference type="NCBI Taxonomy" id="299642"/>
    <lineage>
        <taxon>Eukaryota</taxon>
        <taxon>Metazoa</taxon>
        <taxon>Ecdysozoa</taxon>
        <taxon>Arthropoda</taxon>
        <taxon>Chelicerata</taxon>
        <taxon>Arachnida</taxon>
        <taxon>Araneae</taxon>
        <taxon>Araneomorphae</taxon>
        <taxon>Entelegynae</taxon>
        <taxon>Araneoidea</taxon>
        <taxon>Nephilidae</taxon>
        <taxon>Nephila</taxon>
    </lineage>
</organism>
<dbReference type="AlphaFoldDB" id="A0A8X6PLQ4"/>
<dbReference type="SUPFAM" id="SSF48726">
    <property type="entry name" value="Immunoglobulin"/>
    <property type="match status" value="2"/>
</dbReference>
<dbReference type="SMART" id="SM00409">
    <property type="entry name" value="IG"/>
    <property type="match status" value="2"/>
</dbReference>
<feature type="domain" description="Ig-like" evidence="1">
    <location>
        <begin position="197"/>
        <end position="291"/>
    </location>
</feature>
<dbReference type="Pfam" id="PF07686">
    <property type="entry name" value="V-set"/>
    <property type="match status" value="1"/>
</dbReference>
<accession>A0A8X6PLQ4</accession>
<gene>
    <name evidence="2" type="primary">AVEN_58406_1</name>
    <name evidence="2" type="ORF">NPIL_344151</name>
</gene>
<dbReference type="InterPro" id="IPR037448">
    <property type="entry name" value="Zig-8"/>
</dbReference>
<reference evidence="2" key="1">
    <citation type="submission" date="2020-08" db="EMBL/GenBank/DDBJ databases">
        <title>Multicomponent nature underlies the extraordinary mechanical properties of spider dragline silk.</title>
        <authorList>
            <person name="Kono N."/>
            <person name="Nakamura H."/>
            <person name="Mori M."/>
            <person name="Yoshida Y."/>
            <person name="Ohtoshi R."/>
            <person name="Malay A.D."/>
            <person name="Moran D.A.P."/>
            <person name="Tomita M."/>
            <person name="Numata K."/>
            <person name="Arakawa K."/>
        </authorList>
    </citation>
    <scope>NUCLEOTIDE SEQUENCE</scope>
</reference>
<dbReference type="InterPro" id="IPR003599">
    <property type="entry name" value="Ig_sub"/>
</dbReference>
<dbReference type="EMBL" id="BMAW01071345">
    <property type="protein sequence ID" value="GFT77740.1"/>
    <property type="molecule type" value="Genomic_DNA"/>
</dbReference>
<evidence type="ECO:0000313" key="3">
    <source>
        <dbReference type="Proteomes" id="UP000887013"/>
    </source>
</evidence>
<dbReference type="PROSITE" id="PS50835">
    <property type="entry name" value="IG_LIKE"/>
    <property type="match status" value="2"/>
</dbReference>
<dbReference type="GO" id="GO:0050808">
    <property type="term" value="P:synapse organization"/>
    <property type="evidence" value="ECO:0007669"/>
    <property type="project" value="TreeGrafter"/>
</dbReference>
<dbReference type="Gene3D" id="2.60.40.10">
    <property type="entry name" value="Immunoglobulins"/>
    <property type="match status" value="2"/>
</dbReference>
<dbReference type="PANTHER" id="PTHR23279">
    <property type="entry name" value="DEFECTIVE PROBOSCIS EXTENSION RESPONSE DPR -RELATED"/>
    <property type="match status" value="1"/>
</dbReference>
<proteinExistence type="predicted"/>
<keyword evidence="3" id="KW-1185">Reference proteome</keyword>
<dbReference type="PANTHER" id="PTHR23279:SF36">
    <property type="entry name" value="DEFECTIVE PROBOSCIS EXTENSION RESPONSE 9, ISOFORM A"/>
    <property type="match status" value="1"/>
</dbReference>
<feature type="domain" description="Ig-like" evidence="1">
    <location>
        <begin position="95"/>
        <end position="194"/>
    </location>
</feature>
<name>A0A8X6PLQ4_NEPPI</name>
<protein>
    <recommendedName>
        <fullName evidence="1">Ig-like domain-containing protein</fullName>
    </recommendedName>
</protein>
<dbReference type="InterPro" id="IPR013106">
    <property type="entry name" value="Ig_V-set"/>
</dbReference>
<dbReference type="OrthoDB" id="6423584at2759"/>
<dbReference type="Proteomes" id="UP000887013">
    <property type="component" value="Unassembled WGS sequence"/>
</dbReference>
<evidence type="ECO:0000313" key="2">
    <source>
        <dbReference type="EMBL" id="GFT77740.1"/>
    </source>
</evidence>
<dbReference type="GO" id="GO:0032589">
    <property type="term" value="C:neuron projection membrane"/>
    <property type="evidence" value="ECO:0007669"/>
    <property type="project" value="TreeGrafter"/>
</dbReference>
<dbReference type="InterPro" id="IPR013783">
    <property type="entry name" value="Ig-like_fold"/>
</dbReference>
<dbReference type="FunFam" id="2.60.40.10:FF:000129">
    <property type="entry name" value="CLUMA_CG018772, isoform A"/>
    <property type="match status" value="1"/>
</dbReference>
<dbReference type="CDD" id="cd00096">
    <property type="entry name" value="Ig"/>
    <property type="match status" value="1"/>
</dbReference>
<dbReference type="InterPro" id="IPR036179">
    <property type="entry name" value="Ig-like_dom_sf"/>
</dbReference>
<dbReference type="InterPro" id="IPR007110">
    <property type="entry name" value="Ig-like_dom"/>
</dbReference>
<sequence>MWLKTGNLHTRDTENICVSTGDNESDIRIKKLSGDSDLPFRKKRKYNEEYIKFGYTWISDENKPKDYFKGIPLLIEKTGCSHHEEKEILEHPVKPKDQLDEKMVKTSFDRVIETNLTYQASRTVYLHCRVCRLGNKTVSWVRKRDFHILSTGKHTFSTDQRFTILHREDQPQDWTMRLFESKISDSGTYECQVNTEPKMSLAVQLNIIVAEAQISKGPILQVKAGYPFNITCLVKDDVGSLYFFWYFNNKTISDDMLISRKIRIYEKLGIHGYSRLFIAKAKPSDVGIYSCHPSYAHPANIILQVVKGEEPTTERHEYTSTAYANAASILLEVLLKIIFFEFTIYII</sequence>
<comment type="caution">
    <text evidence="2">The sequence shown here is derived from an EMBL/GenBank/DDBJ whole genome shotgun (WGS) entry which is preliminary data.</text>
</comment>
<evidence type="ECO:0000259" key="1">
    <source>
        <dbReference type="PROSITE" id="PS50835"/>
    </source>
</evidence>
<dbReference type="Pfam" id="PF00047">
    <property type="entry name" value="ig"/>
    <property type="match status" value="1"/>
</dbReference>